<feature type="compositionally biased region" description="Pro residues" evidence="13">
    <location>
        <begin position="94"/>
        <end position="104"/>
    </location>
</feature>
<keyword evidence="2 12" id="KW-0812">Transmembrane</keyword>
<evidence type="ECO:0000256" key="6">
    <source>
        <dbReference type="ARBA" id="ARBA00022824"/>
    </source>
</evidence>
<evidence type="ECO:0000256" key="3">
    <source>
        <dbReference type="ARBA" id="ARBA00022714"/>
    </source>
</evidence>
<dbReference type="InterPro" id="IPR018967">
    <property type="entry name" value="FeS-contain_CDGSH-typ"/>
</dbReference>
<accession>A0A452RS07</accession>
<keyword evidence="9" id="KW-0072">Autophagy</keyword>
<keyword evidence="7 12" id="KW-1133">Transmembrane helix</keyword>
<evidence type="ECO:0000256" key="2">
    <source>
        <dbReference type="ARBA" id="ARBA00022692"/>
    </source>
</evidence>
<keyword evidence="16" id="KW-1185">Reference proteome</keyword>
<feature type="transmembrane region" description="Helical" evidence="12">
    <location>
        <begin position="223"/>
        <end position="241"/>
    </location>
</feature>
<dbReference type="GO" id="GO:0051537">
    <property type="term" value="F:2 iron, 2 sulfur cluster binding"/>
    <property type="evidence" value="ECO:0007669"/>
    <property type="project" value="UniProtKB-UniRule"/>
</dbReference>
<evidence type="ECO:0000256" key="8">
    <source>
        <dbReference type="ARBA" id="ARBA00023004"/>
    </source>
</evidence>
<dbReference type="GO" id="GO:0000422">
    <property type="term" value="P:autophagy of mitochondrion"/>
    <property type="evidence" value="ECO:0007669"/>
    <property type="project" value="TreeGrafter"/>
</dbReference>
<keyword evidence="4 12" id="KW-0479">Metal-binding</keyword>
<keyword evidence="8 12" id="KW-0408">Iron</keyword>
<protein>
    <recommendedName>
        <fullName evidence="12">CDGSH iron-sulfur domain-containing protein 2</fullName>
    </recommendedName>
</protein>
<feature type="region of interest" description="Disordered" evidence="13">
    <location>
        <begin position="81"/>
        <end position="124"/>
    </location>
</feature>
<feature type="compositionally biased region" description="Basic residues" evidence="13">
    <location>
        <begin position="109"/>
        <end position="122"/>
    </location>
</feature>
<evidence type="ECO:0000313" key="16">
    <source>
        <dbReference type="Proteomes" id="UP000291022"/>
    </source>
</evidence>
<dbReference type="InterPro" id="IPR042216">
    <property type="entry name" value="MitoNEET_CISD"/>
</dbReference>
<dbReference type="InterPro" id="IPR019610">
    <property type="entry name" value="FeS-contain_mitoNEET_N"/>
</dbReference>
<evidence type="ECO:0000256" key="11">
    <source>
        <dbReference type="ARBA" id="ARBA00023136"/>
    </source>
</evidence>
<keyword evidence="3 12" id="KW-0001">2Fe-2S</keyword>
<comment type="subunit">
    <text evidence="12">Homodimer.</text>
</comment>
<comment type="function">
    <text evidence="12">Regulator of autophagy that contributes to antagonize BECN1-mediated cellular autophagy at the endoplasmic reticulum. Participates in the interaction of BCL2 with BECN1 and is required for BCL2-mediated depression of endoplasmic reticulum Ca(2+) stores during autophagy.</text>
</comment>
<dbReference type="PANTHER" id="PTHR13680">
    <property type="entry name" value="CDGSH IRON-SULFUR DOMAIN-CONTAINING PROTEIN 1"/>
    <property type="match status" value="1"/>
</dbReference>
<proteinExistence type="inferred from homology"/>
<reference evidence="16" key="1">
    <citation type="submission" date="2016-06" db="EMBL/GenBank/DDBJ databases">
        <title>De novo assembly and RNA-Seq shows season-dependent expression and editing in black bear kidneys.</title>
        <authorList>
            <person name="Korstanje R."/>
            <person name="Srivastava A."/>
            <person name="Sarsani V.K."/>
            <person name="Sheehan S.M."/>
            <person name="Seger R.L."/>
            <person name="Barter M.E."/>
            <person name="Lindqvist C."/>
            <person name="Brody L.C."/>
            <person name="Mullikin J.C."/>
        </authorList>
    </citation>
    <scope>NUCLEOTIDE SEQUENCE [LARGE SCALE GENOMIC DNA]</scope>
</reference>
<dbReference type="GO" id="GO:0046872">
    <property type="term" value="F:metal ion binding"/>
    <property type="evidence" value="ECO:0007669"/>
    <property type="project" value="UniProtKB-UniRule"/>
</dbReference>
<evidence type="ECO:0000256" key="5">
    <source>
        <dbReference type="ARBA" id="ARBA00022787"/>
    </source>
</evidence>
<evidence type="ECO:0000256" key="7">
    <source>
        <dbReference type="ARBA" id="ARBA00022989"/>
    </source>
</evidence>
<evidence type="ECO:0000259" key="14">
    <source>
        <dbReference type="SMART" id="SM00704"/>
    </source>
</evidence>
<name>A0A452RS07_URSAM</name>
<feature type="compositionally biased region" description="Basic residues" evidence="13">
    <location>
        <begin position="28"/>
        <end position="44"/>
    </location>
</feature>
<evidence type="ECO:0000256" key="10">
    <source>
        <dbReference type="ARBA" id="ARBA00023014"/>
    </source>
</evidence>
<dbReference type="GO" id="GO:0005789">
    <property type="term" value="C:endoplasmic reticulum membrane"/>
    <property type="evidence" value="ECO:0007669"/>
    <property type="project" value="UniProtKB-SubCell"/>
</dbReference>
<feature type="region of interest" description="Disordered" evidence="13">
    <location>
        <begin position="138"/>
        <end position="176"/>
    </location>
</feature>
<keyword evidence="5" id="KW-1000">Mitochondrion outer membrane</keyword>
<comment type="similarity">
    <text evidence="1 12">Belongs to the CISD protein family. CISD2 subfamily.</text>
</comment>
<evidence type="ECO:0000313" key="15">
    <source>
        <dbReference type="Ensembl" id="ENSUAMP00000022092.1"/>
    </source>
</evidence>
<organism evidence="15 16">
    <name type="scientific">Ursus americanus</name>
    <name type="common">American black bear</name>
    <name type="synonym">Euarctos americanus</name>
    <dbReference type="NCBI Taxonomy" id="9643"/>
    <lineage>
        <taxon>Eukaryota</taxon>
        <taxon>Metazoa</taxon>
        <taxon>Chordata</taxon>
        <taxon>Craniata</taxon>
        <taxon>Vertebrata</taxon>
        <taxon>Euteleostomi</taxon>
        <taxon>Mammalia</taxon>
        <taxon>Eutheria</taxon>
        <taxon>Laurasiatheria</taxon>
        <taxon>Carnivora</taxon>
        <taxon>Caniformia</taxon>
        <taxon>Ursidae</taxon>
        <taxon>Ursus</taxon>
    </lineage>
</organism>
<comment type="subcellular location">
    <subcellularLocation>
        <location evidence="12">Endoplasmic reticulum membrane</location>
        <topology evidence="12">Single-pass membrane protein</topology>
    </subcellularLocation>
    <subcellularLocation>
        <location evidence="12">Mitochondrion outer membrane</location>
        <topology evidence="12">Single-pass membrane protein</topology>
    </subcellularLocation>
</comment>
<sequence>GNGVRRRGAAKEGALGEYAVLGPGHPAIPRRRAGTRGRRKRRRPERLTWKGALRLQSTLACFISSGAAPRLVVSGVYRRKRPNGTAAPFGTETPPRPSLTPALPPLRTSRPRASPRRPRGAHVTRPLPIGAQRVNLSAEGPRHRPLLPAAGPRPRRPRAASALGVGATARPEGGADWRERTLPVRMVLESVARIVKVQLPAYLKRLPVPESIAGFARLTVSEWLRLLPFLGVLALLGYLAIRPFLPKKKQQKDSLINLKIQKENPKVVNEINIEDLCLTKAAYCRCWRSKTFPACDGSHNKHNELTGDNVGPLILKKKEV</sequence>
<evidence type="ECO:0000256" key="9">
    <source>
        <dbReference type="ARBA" id="ARBA00023006"/>
    </source>
</evidence>
<dbReference type="PANTHER" id="PTHR13680:SF33">
    <property type="entry name" value="CDGSH IRON-SULFUR DOMAIN-CONTAINING PROTEIN 2"/>
    <property type="match status" value="1"/>
</dbReference>
<keyword evidence="10 12" id="KW-0411">Iron-sulfur</keyword>
<dbReference type="AlphaFoldDB" id="A0A452RS07"/>
<dbReference type="STRING" id="9643.ENSUAMP00000022092"/>
<evidence type="ECO:0000256" key="13">
    <source>
        <dbReference type="SAM" id="MobiDB-lite"/>
    </source>
</evidence>
<dbReference type="Pfam" id="PF10660">
    <property type="entry name" value="MitoNEET_N"/>
    <property type="match status" value="1"/>
</dbReference>
<evidence type="ECO:0000256" key="12">
    <source>
        <dbReference type="RuleBase" id="RU369084"/>
    </source>
</evidence>
<dbReference type="InterPro" id="IPR045131">
    <property type="entry name" value="CISD1/2"/>
</dbReference>
<dbReference type="GO" id="GO:0010506">
    <property type="term" value="P:regulation of autophagy"/>
    <property type="evidence" value="ECO:0007669"/>
    <property type="project" value="UniProtKB-UniRule"/>
</dbReference>
<dbReference type="Proteomes" id="UP000291022">
    <property type="component" value="Unassembled WGS sequence"/>
</dbReference>
<dbReference type="Pfam" id="PF09360">
    <property type="entry name" value="zf-CDGSH"/>
    <property type="match status" value="1"/>
</dbReference>
<keyword evidence="6 12" id="KW-0256">Endoplasmic reticulum</keyword>
<evidence type="ECO:0000256" key="4">
    <source>
        <dbReference type="ARBA" id="ARBA00022723"/>
    </source>
</evidence>
<dbReference type="Ensembl" id="ENSUAMT00000024702.1">
    <property type="protein sequence ID" value="ENSUAMP00000022092.1"/>
    <property type="gene ID" value="ENSUAMG00000017392.1"/>
</dbReference>
<reference evidence="15" key="2">
    <citation type="submission" date="2025-08" db="UniProtKB">
        <authorList>
            <consortium name="Ensembl"/>
        </authorList>
    </citation>
    <scope>IDENTIFICATION</scope>
</reference>
<dbReference type="GeneTree" id="ENSGT00940000156660"/>
<dbReference type="SMART" id="SM00704">
    <property type="entry name" value="ZnF_CDGSH"/>
    <property type="match status" value="1"/>
</dbReference>
<evidence type="ECO:0000256" key="1">
    <source>
        <dbReference type="ARBA" id="ARBA00008624"/>
    </source>
</evidence>
<feature type="domain" description="Iron-binding zinc finger CDGSH type" evidence="14">
    <location>
        <begin position="266"/>
        <end position="305"/>
    </location>
</feature>
<keyword evidence="11 12" id="KW-0472">Membrane</keyword>
<keyword evidence="5" id="KW-0496">Mitochondrion</keyword>
<comment type="cofactor">
    <cofactor evidence="12">
        <name>[2Fe-2S] cluster</name>
        <dbReference type="ChEBI" id="CHEBI:190135"/>
    </cofactor>
    <text evidence="12">Binds 1 [2Fe-2S] cluster.</text>
</comment>
<dbReference type="GO" id="GO:0005741">
    <property type="term" value="C:mitochondrial outer membrane"/>
    <property type="evidence" value="ECO:0007669"/>
    <property type="project" value="UniProtKB-SubCell"/>
</dbReference>
<dbReference type="Gene3D" id="3.40.5.90">
    <property type="entry name" value="CDGSH iron-sulfur domain, mitoNEET-type"/>
    <property type="match status" value="1"/>
</dbReference>
<reference evidence="15" key="3">
    <citation type="submission" date="2025-09" db="UniProtKB">
        <authorList>
            <consortium name="Ensembl"/>
        </authorList>
    </citation>
    <scope>IDENTIFICATION</scope>
</reference>
<dbReference type="FunFam" id="3.40.5.90:FF:000001">
    <property type="entry name" value="CDGSH iron-sulfur domain-containing protein 1"/>
    <property type="match status" value="1"/>
</dbReference>
<feature type="region of interest" description="Disordered" evidence="13">
    <location>
        <begin position="15"/>
        <end position="45"/>
    </location>
</feature>